<keyword evidence="3 6" id="KW-0732">Signal</keyword>
<proteinExistence type="inferred from homology"/>
<dbReference type="InterPro" id="IPR016147">
    <property type="entry name" value="Pili_assmbl_chaperone_N"/>
</dbReference>
<gene>
    <name evidence="9" type="ORF">BTJ39_14255</name>
</gene>
<dbReference type="GO" id="GO:0030288">
    <property type="term" value="C:outer membrane-bounded periplasmic space"/>
    <property type="evidence" value="ECO:0007669"/>
    <property type="project" value="InterPro"/>
</dbReference>
<reference evidence="9 10" key="1">
    <citation type="submission" date="2016-12" db="EMBL/GenBank/DDBJ databases">
        <title>Izhakiella australiana sp. nov. of genus Izhakiella isolated from Australian desert.</title>
        <authorList>
            <person name="Ji M."/>
        </authorList>
    </citation>
    <scope>NUCLEOTIDE SEQUENCE [LARGE SCALE GENOMIC DNA]</scope>
    <source>
        <strain evidence="9 10">D4N98</strain>
    </source>
</reference>
<keyword evidence="10" id="KW-1185">Reference proteome</keyword>
<dbReference type="InterPro" id="IPR001829">
    <property type="entry name" value="Pili_assmbl_chaperone_bac"/>
</dbReference>
<dbReference type="InterPro" id="IPR013783">
    <property type="entry name" value="Ig-like_fold"/>
</dbReference>
<comment type="caution">
    <text evidence="9">The sequence shown here is derived from an EMBL/GenBank/DDBJ whole genome shotgun (WGS) entry which is preliminary data.</text>
</comment>
<dbReference type="PRINTS" id="PR00969">
    <property type="entry name" value="CHAPERONPILI"/>
</dbReference>
<evidence type="ECO:0000256" key="5">
    <source>
        <dbReference type="ARBA" id="ARBA00023186"/>
    </source>
</evidence>
<dbReference type="PANTHER" id="PTHR30251:SF0">
    <property type="entry name" value="FIMBRIAL CHAPERONE PROTEIN ELFD-RELATED"/>
    <property type="match status" value="1"/>
</dbReference>
<dbReference type="SUPFAM" id="SSF49584">
    <property type="entry name" value="Periplasmic chaperone C-domain"/>
    <property type="match status" value="1"/>
</dbReference>
<sequence>MKKLSFQLFFIFSFSAHADGFGINATRLIYKQGEKSINTEVRNTTTGDTYLVSASVIGTSEGKQSRYFIVTPPLFRLEAGETNKIRISMLNADLPHDRESLFFFKATAIPSAKEKKKNAKEDQTFGAVKFGVSNIIKLFYRPDGLHSSPEDAQRKLRFVPEKNGIKVTNDSPYYVSFSSIRIDSHYVNLSKAADLMLPPFSHHVYATTWHKGNVVWRTINDNGGINAYSQKIH</sequence>
<dbReference type="GO" id="GO:0071555">
    <property type="term" value="P:cell wall organization"/>
    <property type="evidence" value="ECO:0007669"/>
    <property type="project" value="InterPro"/>
</dbReference>
<dbReference type="Proteomes" id="UP000190667">
    <property type="component" value="Unassembled WGS sequence"/>
</dbReference>
<dbReference type="InterPro" id="IPR008962">
    <property type="entry name" value="PapD-like_sf"/>
</dbReference>
<feature type="chain" id="PRO_5012820286" description="Molecular chaperone" evidence="6">
    <location>
        <begin position="19"/>
        <end position="233"/>
    </location>
</feature>
<dbReference type="PANTHER" id="PTHR30251">
    <property type="entry name" value="PILUS ASSEMBLY CHAPERONE"/>
    <property type="match status" value="1"/>
</dbReference>
<comment type="subcellular location">
    <subcellularLocation>
        <location evidence="1">Periplasm</location>
    </subcellularLocation>
</comment>
<feature type="domain" description="Pili assembly chaperone C-terminal" evidence="8">
    <location>
        <begin position="167"/>
        <end position="226"/>
    </location>
</feature>
<dbReference type="InterPro" id="IPR050643">
    <property type="entry name" value="Periplasmic_pilus_chap"/>
</dbReference>
<dbReference type="RefSeq" id="WP_078003370.1">
    <property type="nucleotide sequence ID" value="NZ_MRUL01000009.1"/>
</dbReference>
<name>A0A1S8YKP5_9GAMM</name>
<organism evidence="9 10">
    <name type="scientific">Izhakiella australiensis</name>
    <dbReference type="NCBI Taxonomy" id="1926881"/>
    <lineage>
        <taxon>Bacteria</taxon>
        <taxon>Pseudomonadati</taxon>
        <taxon>Pseudomonadota</taxon>
        <taxon>Gammaproteobacteria</taxon>
        <taxon>Enterobacterales</taxon>
        <taxon>Erwiniaceae</taxon>
        <taxon>Izhakiella</taxon>
    </lineage>
</organism>
<feature type="signal peptide" evidence="6">
    <location>
        <begin position="1"/>
        <end position="18"/>
    </location>
</feature>
<dbReference type="EMBL" id="MRUL01000009">
    <property type="protein sequence ID" value="OON39437.1"/>
    <property type="molecule type" value="Genomic_DNA"/>
</dbReference>
<evidence type="ECO:0000256" key="6">
    <source>
        <dbReference type="SAM" id="SignalP"/>
    </source>
</evidence>
<comment type="similarity">
    <text evidence="2">Belongs to the periplasmic pilus chaperone family.</text>
</comment>
<feature type="domain" description="Pili assembly chaperone N-terminal" evidence="7">
    <location>
        <begin position="21"/>
        <end position="145"/>
    </location>
</feature>
<keyword evidence="5" id="KW-0143">Chaperone</keyword>
<dbReference type="STRING" id="1926881.BTJ39_14255"/>
<dbReference type="AlphaFoldDB" id="A0A1S8YKP5"/>
<evidence type="ECO:0000256" key="4">
    <source>
        <dbReference type="ARBA" id="ARBA00022764"/>
    </source>
</evidence>
<dbReference type="Pfam" id="PF00345">
    <property type="entry name" value="PapD_N"/>
    <property type="match status" value="1"/>
</dbReference>
<dbReference type="Gene3D" id="2.60.40.10">
    <property type="entry name" value="Immunoglobulins"/>
    <property type="match status" value="2"/>
</dbReference>
<dbReference type="OrthoDB" id="9131059at2"/>
<dbReference type="Pfam" id="PF02753">
    <property type="entry name" value="PapD_C"/>
    <property type="match status" value="1"/>
</dbReference>
<protein>
    <recommendedName>
        <fullName evidence="11">Molecular chaperone</fullName>
    </recommendedName>
</protein>
<dbReference type="InterPro" id="IPR036316">
    <property type="entry name" value="Pili_assmbl_chap_C_dom_sf"/>
</dbReference>
<evidence type="ECO:0000259" key="7">
    <source>
        <dbReference type="Pfam" id="PF00345"/>
    </source>
</evidence>
<evidence type="ECO:0000313" key="10">
    <source>
        <dbReference type="Proteomes" id="UP000190667"/>
    </source>
</evidence>
<accession>A0A1S8YKP5</accession>
<evidence type="ECO:0008006" key="11">
    <source>
        <dbReference type="Google" id="ProtNLM"/>
    </source>
</evidence>
<evidence type="ECO:0000256" key="1">
    <source>
        <dbReference type="ARBA" id="ARBA00004418"/>
    </source>
</evidence>
<evidence type="ECO:0000256" key="3">
    <source>
        <dbReference type="ARBA" id="ARBA00022729"/>
    </source>
</evidence>
<evidence type="ECO:0000256" key="2">
    <source>
        <dbReference type="ARBA" id="ARBA00007399"/>
    </source>
</evidence>
<dbReference type="InterPro" id="IPR016148">
    <property type="entry name" value="Pili_assmbl_chaperone_C"/>
</dbReference>
<keyword evidence="4" id="KW-0574">Periplasm</keyword>
<evidence type="ECO:0000313" key="9">
    <source>
        <dbReference type="EMBL" id="OON39437.1"/>
    </source>
</evidence>
<dbReference type="SUPFAM" id="SSF49354">
    <property type="entry name" value="PapD-like"/>
    <property type="match status" value="1"/>
</dbReference>
<evidence type="ECO:0000259" key="8">
    <source>
        <dbReference type="Pfam" id="PF02753"/>
    </source>
</evidence>